<evidence type="ECO:0000256" key="1">
    <source>
        <dbReference type="ARBA" id="ARBA00022729"/>
    </source>
</evidence>
<dbReference type="InterPro" id="IPR001638">
    <property type="entry name" value="Solute-binding_3/MltF_N"/>
</dbReference>
<feature type="domain" description="Solute-binding protein family 3/N-terminal" evidence="3">
    <location>
        <begin position="29"/>
        <end position="248"/>
    </location>
</feature>
<keyword evidence="1 2" id="KW-0732">Signal</keyword>
<gene>
    <name evidence="5" type="primary">glnH</name>
    <name evidence="6" type="ORF">A6V36_37075</name>
    <name evidence="5" type="ORF">A6V37_36745</name>
</gene>
<dbReference type="EMBL" id="LXKA01000373">
    <property type="protein sequence ID" value="OAJ52316.1"/>
    <property type="molecule type" value="Genomic_DNA"/>
</dbReference>
<dbReference type="Gene3D" id="3.40.190.10">
    <property type="entry name" value="Periplasmic binding protein-like II"/>
    <property type="match status" value="2"/>
</dbReference>
<evidence type="ECO:0000259" key="3">
    <source>
        <dbReference type="SMART" id="SM00062"/>
    </source>
</evidence>
<evidence type="ECO:0000256" key="2">
    <source>
        <dbReference type="SAM" id="SignalP"/>
    </source>
</evidence>
<dbReference type="STRING" id="1462993.A6V36_37075"/>
<feature type="domain" description="Ionotropic glutamate receptor C-terminal" evidence="4">
    <location>
        <begin position="29"/>
        <end position="247"/>
    </location>
</feature>
<dbReference type="SMART" id="SM00079">
    <property type="entry name" value="PBPe"/>
    <property type="match status" value="1"/>
</dbReference>
<keyword evidence="7" id="KW-1185">Reference proteome</keyword>
<evidence type="ECO:0000313" key="8">
    <source>
        <dbReference type="Proteomes" id="UP000078116"/>
    </source>
</evidence>
<sequence length="250" mass="26992">MNRRQLLQLGLAAGPAILLSRTARAAEAELVIGSNVGAPPFAFKQGDSYSGFDVEVWSEVAKGLNRKWRLQPMEFGALIPALQTHNLDAIVSQLFIKPERQQVIDFSTPYYKSGLIALTRIDNTSIRTPADLAGKHIGTETGTVAVSYIKEHVKDATLELLPSINNALLALEAGRTDAVVYDKPQLLYYANTAGKGKVRVVQPPLEGLDVGIGFQKGSPLVAAANLQLAAMRADGRLQALNRKWFGEAAS</sequence>
<dbReference type="RefSeq" id="WP_064271394.1">
    <property type="nucleotide sequence ID" value="NZ_LXKA01000373.1"/>
</dbReference>
<dbReference type="PANTHER" id="PTHR35936:SF38">
    <property type="entry name" value="GLUTAMINE-BINDING PERIPLASMIC PROTEIN"/>
    <property type="match status" value="1"/>
</dbReference>
<dbReference type="GO" id="GO:0015276">
    <property type="term" value="F:ligand-gated monoatomic ion channel activity"/>
    <property type="evidence" value="ECO:0007669"/>
    <property type="project" value="InterPro"/>
</dbReference>
<dbReference type="AlphaFoldDB" id="A0A1A9MXJ8"/>
<evidence type="ECO:0000259" key="4">
    <source>
        <dbReference type="SMART" id="SM00079"/>
    </source>
</evidence>
<evidence type="ECO:0000313" key="7">
    <source>
        <dbReference type="Proteomes" id="UP000077961"/>
    </source>
</evidence>
<dbReference type="Pfam" id="PF00497">
    <property type="entry name" value="SBP_bac_3"/>
    <property type="match status" value="1"/>
</dbReference>
<evidence type="ECO:0000313" key="6">
    <source>
        <dbReference type="EMBL" id="OAJ53573.1"/>
    </source>
</evidence>
<dbReference type="EMBL" id="LXJZ01000214">
    <property type="protein sequence ID" value="OAJ53573.1"/>
    <property type="molecule type" value="Genomic_DNA"/>
</dbReference>
<protein>
    <submittedName>
        <fullName evidence="5">Glutamine ABC transporter substrate-binding protein GlnH</fullName>
    </submittedName>
</protein>
<dbReference type="GO" id="GO:0016020">
    <property type="term" value="C:membrane"/>
    <property type="evidence" value="ECO:0007669"/>
    <property type="project" value="InterPro"/>
</dbReference>
<reference evidence="7 8" key="1">
    <citation type="submission" date="2016-04" db="EMBL/GenBank/DDBJ databases">
        <title>Reclassification of Paraburkholderia panaciterrae (Farh et al. 2015) Dobritsa &amp; Samadpour 2016 as a later homotypic synonym of Paraburkholderia ginsengiterrae (Farh et al. 2015) Dobritsa &amp; Samadpour 2016.</title>
        <authorList>
            <person name="Dobritsa A.P."/>
            <person name="Kutumbaka K."/>
            <person name="Samadpour M."/>
        </authorList>
    </citation>
    <scope>NUCLEOTIDE SEQUENCE [LARGE SCALE GENOMIC DNA]</scope>
    <source>
        <strain evidence="5 8">DCY85</strain>
        <strain evidence="6 7">DCY85-1</strain>
    </source>
</reference>
<dbReference type="Proteomes" id="UP000077961">
    <property type="component" value="Unassembled WGS sequence"/>
</dbReference>
<comment type="caution">
    <text evidence="5">The sequence shown here is derived from an EMBL/GenBank/DDBJ whole genome shotgun (WGS) entry which is preliminary data.</text>
</comment>
<evidence type="ECO:0000313" key="5">
    <source>
        <dbReference type="EMBL" id="OAJ52316.1"/>
    </source>
</evidence>
<name>A0A1A9MXJ8_9BURK</name>
<organism evidence="5 8">
    <name type="scientific">Paraburkholderia ginsengiterrae</name>
    <dbReference type="NCBI Taxonomy" id="1462993"/>
    <lineage>
        <taxon>Bacteria</taxon>
        <taxon>Pseudomonadati</taxon>
        <taxon>Pseudomonadota</taxon>
        <taxon>Betaproteobacteria</taxon>
        <taxon>Burkholderiales</taxon>
        <taxon>Burkholderiaceae</taxon>
        <taxon>Paraburkholderia</taxon>
    </lineage>
</organism>
<dbReference type="SUPFAM" id="SSF53850">
    <property type="entry name" value="Periplasmic binding protein-like II"/>
    <property type="match status" value="1"/>
</dbReference>
<accession>A0A1A9MXJ8</accession>
<dbReference type="Proteomes" id="UP000078116">
    <property type="component" value="Unassembled WGS sequence"/>
</dbReference>
<proteinExistence type="predicted"/>
<dbReference type="SMART" id="SM00062">
    <property type="entry name" value="PBPb"/>
    <property type="match status" value="1"/>
</dbReference>
<dbReference type="OrthoDB" id="368476at2"/>
<feature type="chain" id="PRO_5008393269" evidence="2">
    <location>
        <begin position="26"/>
        <end position="250"/>
    </location>
</feature>
<feature type="signal peptide" evidence="2">
    <location>
        <begin position="1"/>
        <end position="25"/>
    </location>
</feature>
<dbReference type="PANTHER" id="PTHR35936">
    <property type="entry name" value="MEMBRANE-BOUND LYTIC MUREIN TRANSGLYCOSYLASE F"/>
    <property type="match status" value="1"/>
</dbReference>
<dbReference type="InterPro" id="IPR001320">
    <property type="entry name" value="Iontro_rcpt_C"/>
</dbReference>